<dbReference type="GO" id="GO:0005886">
    <property type="term" value="C:plasma membrane"/>
    <property type="evidence" value="ECO:0007669"/>
    <property type="project" value="UniProtKB-SubCell"/>
</dbReference>
<gene>
    <name evidence="8" type="ORF">BIY23_01095</name>
</gene>
<evidence type="ECO:0000256" key="5">
    <source>
        <dbReference type="ARBA" id="ARBA00022989"/>
    </source>
</evidence>
<feature type="transmembrane region" description="Helical" evidence="7">
    <location>
        <begin position="315"/>
        <end position="336"/>
    </location>
</feature>
<dbReference type="OrthoDB" id="7163280at2"/>
<organism evidence="8 9">
    <name type="scientific">Wolbachia pipientis</name>
    <dbReference type="NCBI Taxonomy" id="955"/>
    <lineage>
        <taxon>Bacteria</taxon>
        <taxon>Pseudomonadati</taxon>
        <taxon>Pseudomonadota</taxon>
        <taxon>Alphaproteobacteria</taxon>
        <taxon>Rickettsiales</taxon>
        <taxon>Anaplasmataceae</taxon>
        <taxon>Wolbachieae</taxon>
        <taxon>Wolbachia</taxon>
    </lineage>
</organism>
<feature type="transmembrane region" description="Helical" evidence="7">
    <location>
        <begin position="456"/>
        <end position="476"/>
    </location>
</feature>
<dbReference type="EMBL" id="MJMG01000001">
    <property type="protein sequence ID" value="OEY87068.1"/>
    <property type="molecule type" value="Genomic_DNA"/>
</dbReference>
<comment type="similarity">
    <text evidence="2">Belongs to the TrbL/VirB6 family.</text>
</comment>
<dbReference type="InterPro" id="IPR007688">
    <property type="entry name" value="Conjugal_tfr_TrbL/VirB6"/>
</dbReference>
<dbReference type="GO" id="GO:0030255">
    <property type="term" value="P:protein secretion by the type IV secretion system"/>
    <property type="evidence" value="ECO:0007669"/>
    <property type="project" value="InterPro"/>
</dbReference>
<evidence type="ECO:0000313" key="9">
    <source>
        <dbReference type="Proteomes" id="UP000175679"/>
    </source>
</evidence>
<evidence type="ECO:0000256" key="2">
    <source>
        <dbReference type="ARBA" id="ARBA00007802"/>
    </source>
</evidence>
<dbReference type="AlphaFoldDB" id="A0A1E7QKR4"/>
<name>A0A1E7QKR4_WOLPI</name>
<feature type="transmembrane region" description="Helical" evidence="7">
    <location>
        <begin position="630"/>
        <end position="650"/>
    </location>
</feature>
<feature type="transmembrane region" description="Helical" evidence="7">
    <location>
        <begin position="426"/>
        <end position="449"/>
    </location>
</feature>
<evidence type="ECO:0000256" key="1">
    <source>
        <dbReference type="ARBA" id="ARBA00004651"/>
    </source>
</evidence>
<feature type="transmembrane region" description="Helical" evidence="7">
    <location>
        <begin position="348"/>
        <end position="377"/>
    </location>
</feature>
<keyword evidence="4" id="KW-0732">Signal</keyword>
<evidence type="ECO:0000256" key="3">
    <source>
        <dbReference type="ARBA" id="ARBA00022692"/>
    </source>
</evidence>
<protein>
    <recommendedName>
        <fullName evidence="10">Type IV secretion system protein</fullName>
    </recommendedName>
</protein>
<keyword evidence="5 7" id="KW-1133">Transmembrane helix</keyword>
<evidence type="ECO:0000256" key="4">
    <source>
        <dbReference type="ARBA" id="ARBA00022729"/>
    </source>
</evidence>
<feature type="transmembrane region" description="Helical" evidence="7">
    <location>
        <begin position="488"/>
        <end position="510"/>
    </location>
</feature>
<keyword evidence="9" id="KW-1185">Reference proteome</keyword>
<dbReference type="RefSeq" id="WP_081326505.1">
    <property type="nucleotide sequence ID" value="NZ_MJMG01000001.1"/>
</dbReference>
<sequence length="897" mass="101541">MLSKNWFWLLFCILVTDYVYCMPFPRCISPDYFGPEPITVKAGYSSDELDAFKPNDGNALDPKTGELSYGFHADQVVRWKNTGLVTNGKELKIRITGAWASCNENNSKESKRDNLDLTKLEELRYKDKEDNALPGKEDNALPGFDKLCQNYHTSNEDIGKGCAGDCKSINENDIPCWFTDGYGAYLLFKRPEDPDPNSTLEHMRYPKSQTIHIGHNVQNGVFHFTGEGVECSDFKLSEGLEIYIKILDSYYFDNAGGYSLEVLSGASANRSTLFDNIYRFLKELLLIEKDNTHDKSVAHEMFYNITQKSVRFHNLVVSLLCLFVVISALLYIFGMVRDVYRDFIFRIVKVSLIVTLISPGSFQFFYNFFFGFFIYALESFIKTVSDFSGIARSEVTFDFMDDILQTFTSYATFRKMLALSLSNLPLSIFIVPVIIVAIAIYLILCIYAFVIFLSGFVGVAFLMAIMPLFILSILFSPLKQLFEGWLKLLISLCFQSMIMYTLLALFSSVIMGSFYKQLGFTACYNKWLWFCIPQGVPFIGGQCAPPFFNWTMGQVFVPYTPVGTSSGLDKKVEDLKGNGGRLKFTGGIKDIDIPPEYSTRGERYVDYPYYDPHDKNGSDISRIYDIQNGYLIDLSEVLTLLLLSFLMFALRGVAQELGRNLGQGGFSMGTISDMYNSSPVVSLIHGLKAQWQQYIGFHLRKGGNAIKALPDKLAGGTAKLVGRLPVVGGVLETGINTGRKIVDTAVLTTQMITSHDHDVKAYEKRIFKIFGIDETHLSSNNKLHNSLDYYRKCVGAHLGYFVGYTIENNGHMGYLLKDAIKFSLEHAGLAAESKKARLKMHLYNKDLANQDHKVDNIFYMAKLYRKDFLKKLRDRTIGVEANTIRRRSTTNRQRDDG</sequence>
<evidence type="ECO:0000313" key="8">
    <source>
        <dbReference type="EMBL" id="OEY87068.1"/>
    </source>
</evidence>
<comment type="subcellular location">
    <subcellularLocation>
        <location evidence="1">Cell membrane</location>
        <topology evidence="1">Multi-pass membrane protein</topology>
    </subcellularLocation>
</comment>
<reference evidence="8 9" key="1">
    <citation type="submission" date="2016-09" db="EMBL/GenBank/DDBJ databases">
        <title>Genomic evidence for plant-parasitic nematodes as the earliest Wolbachia hosts.</title>
        <authorList>
            <person name="Brown A.M."/>
            <person name="Wasala S.K."/>
            <person name="Howe D.K."/>
            <person name="Peetz A.B."/>
            <person name="Zasada I.A."/>
            <person name="Denver D.R."/>
        </authorList>
    </citation>
    <scope>NUCLEOTIDE SEQUENCE [LARGE SCALE GENOMIC DNA]</scope>
    <source>
        <strain evidence="9">wPpe</strain>
    </source>
</reference>
<evidence type="ECO:0000256" key="7">
    <source>
        <dbReference type="SAM" id="Phobius"/>
    </source>
</evidence>
<keyword evidence="3 7" id="KW-0812">Transmembrane</keyword>
<keyword evidence="6 7" id="KW-0472">Membrane</keyword>
<evidence type="ECO:0008006" key="10">
    <source>
        <dbReference type="Google" id="ProtNLM"/>
    </source>
</evidence>
<accession>A0A1E7QKR4</accession>
<dbReference type="Pfam" id="PF04610">
    <property type="entry name" value="TrbL"/>
    <property type="match status" value="1"/>
</dbReference>
<dbReference type="Proteomes" id="UP000175679">
    <property type="component" value="Unassembled WGS sequence"/>
</dbReference>
<proteinExistence type="inferred from homology"/>
<evidence type="ECO:0000256" key="6">
    <source>
        <dbReference type="ARBA" id="ARBA00023136"/>
    </source>
</evidence>
<comment type="caution">
    <text evidence="8">The sequence shown here is derived from an EMBL/GenBank/DDBJ whole genome shotgun (WGS) entry which is preliminary data.</text>
</comment>